<evidence type="ECO:0000256" key="8">
    <source>
        <dbReference type="ARBA" id="ARBA00048372"/>
    </source>
</evidence>
<dbReference type="CDD" id="cd04301">
    <property type="entry name" value="NAT_SF"/>
    <property type="match status" value="1"/>
</dbReference>
<dbReference type="CDD" id="cd04237">
    <property type="entry name" value="AAK_NAGS-ABP"/>
    <property type="match status" value="1"/>
</dbReference>
<keyword evidence="5" id="KW-0028">Amino-acid biosynthesis</keyword>
<dbReference type="InterPro" id="IPR001048">
    <property type="entry name" value="Asp/Glu/Uridylate_kinase"/>
</dbReference>
<dbReference type="EC" id="2.3.1.1" evidence="3"/>
<dbReference type="InterPro" id="IPR033719">
    <property type="entry name" value="NAGS_kin"/>
</dbReference>
<evidence type="ECO:0000256" key="1">
    <source>
        <dbReference type="ARBA" id="ARBA00004925"/>
    </source>
</evidence>
<dbReference type="InterPro" id="IPR016181">
    <property type="entry name" value="Acyl_CoA_acyltransferase"/>
</dbReference>
<dbReference type="EMBL" id="BQMJ01000008">
    <property type="protein sequence ID" value="GJQ09337.1"/>
    <property type="molecule type" value="Genomic_DNA"/>
</dbReference>
<protein>
    <recommendedName>
        <fullName evidence="3">amino-acid N-acetyltransferase</fullName>
        <ecNumber evidence="3">2.3.1.1</ecNumber>
    </recommendedName>
</protein>
<dbReference type="GO" id="GO:0006526">
    <property type="term" value="P:L-arginine biosynthetic process"/>
    <property type="evidence" value="ECO:0007669"/>
    <property type="project" value="UniProtKB-KW"/>
</dbReference>
<keyword evidence="7" id="KW-0012">Acyltransferase</keyword>
<dbReference type="PANTHER" id="PTHR30602:SF12">
    <property type="entry name" value="AMINO-ACID ACETYLTRANSFERASE NAGS1, CHLOROPLASTIC-RELATED"/>
    <property type="match status" value="1"/>
</dbReference>
<dbReference type="SUPFAM" id="SSF53633">
    <property type="entry name" value="Carbamate kinase-like"/>
    <property type="match status" value="1"/>
</dbReference>
<keyword evidence="4" id="KW-0055">Arginine biosynthesis</keyword>
<evidence type="ECO:0000256" key="3">
    <source>
        <dbReference type="ARBA" id="ARBA00012697"/>
    </source>
</evidence>
<evidence type="ECO:0000256" key="7">
    <source>
        <dbReference type="ARBA" id="ARBA00023315"/>
    </source>
</evidence>
<reference evidence="11" key="1">
    <citation type="journal article" date="2022" name="Proc. Natl. Acad. Sci. U.S.A.">
        <title>Life cycle and functional genomics of the unicellular red alga Galdieria for elucidating algal and plant evolution and industrial use.</title>
        <authorList>
            <person name="Hirooka S."/>
            <person name="Itabashi T."/>
            <person name="Ichinose T.M."/>
            <person name="Onuma R."/>
            <person name="Fujiwara T."/>
            <person name="Yamashita S."/>
            <person name="Jong L.W."/>
            <person name="Tomita R."/>
            <person name="Iwane A.H."/>
            <person name="Miyagishima S.Y."/>
        </authorList>
    </citation>
    <scope>NUCLEOTIDE SEQUENCE</scope>
    <source>
        <strain evidence="11">NBRC 102759</strain>
    </source>
</reference>
<proteinExistence type="inferred from homology"/>
<evidence type="ECO:0000256" key="9">
    <source>
        <dbReference type="SAM" id="MobiDB-lite"/>
    </source>
</evidence>
<gene>
    <name evidence="11" type="ORF">GpartN1_g1128.t1</name>
</gene>
<dbReference type="InterPro" id="IPR036393">
    <property type="entry name" value="AceGlu_kinase-like_sf"/>
</dbReference>
<accession>A0A9C7UNG8</accession>
<evidence type="ECO:0000313" key="12">
    <source>
        <dbReference type="Proteomes" id="UP001061958"/>
    </source>
</evidence>
<evidence type="ECO:0000256" key="4">
    <source>
        <dbReference type="ARBA" id="ARBA00022571"/>
    </source>
</evidence>
<evidence type="ECO:0000256" key="5">
    <source>
        <dbReference type="ARBA" id="ARBA00022605"/>
    </source>
</evidence>
<keyword evidence="12" id="KW-1185">Reference proteome</keyword>
<dbReference type="NCBIfam" id="TIGR01890">
    <property type="entry name" value="N-Ac-Glu-synth"/>
    <property type="match status" value="1"/>
</dbReference>
<comment type="catalytic activity">
    <reaction evidence="8">
        <text>L-glutamate + acetyl-CoA = N-acetyl-L-glutamate + CoA + H(+)</text>
        <dbReference type="Rhea" id="RHEA:24292"/>
        <dbReference type="ChEBI" id="CHEBI:15378"/>
        <dbReference type="ChEBI" id="CHEBI:29985"/>
        <dbReference type="ChEBI" id="CHEBI:44337"/>
        <dbReference type="ChEBI" id="CHEBI:57287"/>
        <dbReference type="ChEBI" id="CHEBI:57288"/>
        <dbReference type="EC" id="2.3.1.1"/>
    </reaction>
</comment>
<evidence type="ECO:0000256" key="6">
    <source>
        <dbReference type="ARBA" id="ARBA00022679"/>
    </source>
</evidence>
<keyword evidence="6" id="KW-0808">Transferase</keyword>
<evidence type="ECO:0000313" key="11">
    <source>
        <dbReference type="EMBL" id="GJQ09337.1"/>
    </source>
</evidence>
<dbReference type="GO" id="GO:0004042">
    <property type="term" value="F:L-glutamate N-acetyltransferase activity"/>
    <property type="evidence" value="ECO:0007669"/>
    <property type="project" value="InterPro"/>
</dbReference>
<dbReference type="InterPro" id="IPR010167">
    <property type="entry name" value="NH2A_AcTrfase"/>
</dbReference>
<organism evidence="11 12">
    <name type="scientific">Galdieria partita</name>
    <dbReference type="NCBI Taxonomy" id="83374"/>
    <lineage>
        <taxon>Eukaryota</taxon>
        <taxon>Rhodophyta</taxon>
        <taxon>Bangiophyceae</taxon>
        <taxon>Galdieriales</taxon>
        <taxon>Galdieriaceae</taxon>
        <taxon>Galdieria</taxon>
    </lineage>
</organism>
<dbReference type="PANTHER" id="PTHR30602">
    <property type="entry name" value="AMINO-ACID ACETYLTRANSFERASE"/>
    <property type="match status" value="1"/>
</dbReference>
<comment type="pathway">
    <text evidence="1">Amino-acid biosynthesis; L-arginine biosynthesis; N(2)-acetyl-L-ornithine from L-glutamate: step 1/4.</text>
</comment>
<feature type="domain" description="N-acetyltransferase" evidence="10">
    <location>
        <begin position="417"/>
        <end position="554"/>
    </location>
</feature>
<dbReference type="Gene3D" id="3.40.1160.10">
    <property type="entry name" value="Acetylglutamate kinase-like"/>
    <property type="match status" value="1"/>
</dbReference>
<sequence>MLLFVGSVLYWHRFPVNQKLFTCSRSYVSNKYRWRRKNPPYKVQTFVSEIEGSENSLGSNADRSVPIFESHTHSSEISLPSVDGYSNETQEEKAKSTDTSSFQPDWLPSFLTWRKRNERPIRDTFRFGLEDFVSTFRACSPYISAHQNSVFVIHIPGQLLEEDLFESTIQDIALLNILGVKVVLVAGSRPQIDSRLAKEGIAPRYSHGFRVTDSIAMKAVKDAAGFVRYEIESKLSRGVFNTPTLNKFHVVSGNFFTAIPKGVIDGVDFAYTGQVRKVEANKIGAHLDRGDIVILTNVGFSPSGELFNCSAEEVAATCAVQLNAEKLIFFTDGEVLVDSRSGNIVHNLPLKYAQKFFNSSLNSFPEMLRIEFENGLKACKGGVRRIHLLNRFVDGVLLMELYTRDGAGMMISRDIYEGIRKAALKDIGGILQIIEPLENAGILVRRRREQIEKEIDNFVVVERDGMVIACAALHVVPSDSTTAELACLAVHPEYRRSGKGDALLGYLEREAYSRGVRKLFILSTRTFQWFLERGFKAGTVEELPEEKRKSYNRERNSKIFIKLLEGSRAVDEEELLKRL</sequence>
<dbReference type="SUPFAM" id="SSF55729">
    <property type="entry name" value="Acyl-CoA N-acyltransferases (Nat)"/>
    <property type="match status" value="1"/>
</dbReference>
<evidence type="ECO:0000259" key="10">
    <source>
        <dbReference type="PROSITE" id="PS51186"/>
    </source>
</evidence>
<dbReference type="Pfam" id="PF00696">
    <property type="entry name" value="AA_kinase"/>
    <property type="match status" value="1"/>
</dbReference>
<dbReference type="OrthoDB" id="438291at2759"/>
<dbReference type="Gene3D" id="3.40.630.30">
    <property type="match status" value="1"/>
</dbReference>
<dbReference type="InterPro" id="IPR000182">
    <property type="entry name" value="GNAT_dom"/>
</dbReference>
<evidence type="ECO:0000256" key="2">
    <source>
        <dbReference type="ARBA" id="ARBA00009145"/>
    </source>
</evidence>
<dbReference type="AlphaFoldDB" id="A0A9C7UNG8"/>
<dbReference type="Proteomes" id="UP001061958">
    <property type="component" value="Unassembled WGS sequence"/>
</dbReference>
<comment type="caution">
    <text evidence="11">The sequence shown here is derived from an EMBL/GenBank/DDBJ whole genome shotgun (WGS) entry which is preliminary data.</text>
</comment>
<dbReference type="GO" id="GO:0005737">
    <property type="term" value="C:cytoplasm"/>
    <property type="evidence" value="ECO:0007669"/>
    <property type="project" value="InterPro"/>
</dbReference>
<dbReference type="PROSITE" id="PS51186">
    <property type="entry name" value="GNAT"/>
    <property type="match status" value="1"/>
</dbReference>
<dbReference type="Pfam" id="PF00583">
    <property type="entry name" value="Acetyltransf_1"/>
    <property type="match status" value="1"/>
</dbReference>
<reference evidence="11" key="2">
    <citation type="submission" date="2022-01" db="EMBL/GenBank/DDBJ databases">
        <authorList>
            <person name="Hirooka S."/>
            <person name="Miyagishima S.Y."/>
        </authorList>
    </citation>
    <scope>NUCLEOTIDE SEQUENCE</scope>
    <source>
        <strain evidence="11">NBRC 102759</strain>
    </source>
</reference>
<dbReference type="HAMAP" id="MF_01105">
    <property type="entry name" value="N_acetyl_glu_synth"/>
    <property type="match status" value="1"/>
</dbReference>
<name>A0A9C7UNG8_9RHOD</name>
<feature type="region of interest" description="Disordered" evidence="9">
    <location>
        <begin position="71"/>
        <end position="101"/>
    </location>
</feature>
<dbReference type="NCBIfam" id="NF003641">
    <property type="entry name" value="PRK05279.1"/>
    <property type="match status" value="1"/>
</dbReference>
<comment type="similarity">
    <text evidence="2">Belongs to the acetyltransferase family. ArgA subfamily.</text>
</comment>